<proteinExistence type="predicted"/>
<evidence type="ECO:0000313" key="2">
    <source>
        <dbReference type="EMBL" id="RMT73999.1"/>
    </source>
</evidence>
<keyword evidence="2" id="KW-0223">Dioxygenase</keyword>
<comment type="caution">
    <text evidence="2">The sequence shown here is derived from an EMBL/GenBank/DDBJ whole genome shotgun (WGS) entry which is preliminary data.</text>
</comment>
<name>A0A0N8TJC6_PSESX</name>
<dbReference type="RefSeq" id="WP_019333922.1">
    <property type="nucleotide sequence ID" value="NZ_BQUM01000140.1"/>
</dbReference>
<dbReference type="InterPro" id="IPR029068">
    <property type="entry name" value="Glyas_Bleomycin-R_OHBP_Dase"/>
</dbReference>
<accession>A0A0N8TJC6</accession>
<gene>
    <name evidence="2" type="ORF">ALP44_00003</name>
</gene>
<dbReference type="AlphaFoldDB" id="A0A0N8TJC6"/>
<protein>
    <submittedName>
        <fullName evidence="2">Glyoxalase/bleomycin resistance protein/dioxygenase</fullName>
    </submittedName>
</protein>
<organism evidence="2 3">
    <name type="scientific">Pseudomonas syringae pv. theae</name>
    <dbReference type="NCBI Taxonomy" id="103985"/>
    <lineage>
        <taxon>Bacteria</taxon>
        <taxon>Pseudomonadati</taxon>
        <taxon>Pseudomonadota</taxon>
        <taxon>Gammaproteobacteria</taxon>
        <taxon>Pseudomonadales</taxon>
        <taxon>Pseudomonadaceae</taxon>
        <taxon>Pseudomonas</taxon>
        <taxon>Pseudomonas syringae</taxon>
    </lineage>
</organism>
<evidence type="ECO:0000313" key="3">
    <source>
        <dbReference type="Proteomes" id="UP000282636"/>
    </source>
</evidence>
<dbReference type="Gene3D" id="3.30.720.110">
    <property type="match status" value="1"/>
</dbReference>
<dbReference type="Proteomes" id="UP000282636">
    <property type="component" value="Unassembled WGS sequence"/>
</dbReference>
<sequence>MAYDVQSAKTWSPGDNAFYLIVEGTTQEEIKEYWEQLITDGEILQPLAPSQWSPLYGMLKHQFGVVWALSVLNDASPM</sequence>
<evidence type="ECO:0000259" key="1">
    <source>
        <dbReference type="Pfam" id="PF06983"/>
    </source>
</evidence>
<dbReference type="EMBL" id="RBTL01000042">
    <property type="protein sequence ID" value="RMT73999.1"/>
    <property type="molecule type" value="Genomic_DNA"/>
</dbReference>
<feature type="domain" description="PhnB-like" evidence="1">
    <location>
        <begin position="15"/>
        <end position="69"/>
    </location>
</feature>
<dbReference type="InterPro" id="IPR028973">
    <property type="entry name" value="PhnB-like"/>
</dbReference>
<dbReference type="SUPFAM" id="SSF54593">
    <property type="entry name" value="Glyoxalase/Bleomycin resistance protein/Dihydroxybiphenyl dioxygenase"/>
    <property type="match status" value="1"/>
</dbReference>
<reference evidence="2 3" key="1">
    <citation type="submission" date="2018-08" db="EMBL/GenBank/DDBJ databases">
        <title>Recombination of ecologically and evolutionarily significant loci maintains genetic cohesion in the Pseudomonas syringae species complex.</title>
        <authorList>
            <person name="Dillon M."/>
            <person name="Thakur S."/>
            <person name="Almeida R.N.D."/>
            <person name="Weir B.S."/>
            <person name="Guttman D.S."/>
        </authorList>
    </citation>
    <scope>NUCLEOTIDE SEQUENCE [LARGE SCALE GENOMIC DNA]</scope>
    <source>
        <strain evidence="2 3">ICMP 3934</strain>
    </source>
</reference>
<dbReference type="Pfam" id="PF06983">
    <property type="entry name" value="3-dmu-9_3-mt"/>
    <property type="match status" value="1"/>
</dbReference>
<keyword evidence="2" id="KW-0560">Oxidoreductase</keyword>
<dbReference type="GO" id="GO:0051213">
    <property type="term" value="F:dioxygenase activity"/>
    <property type="evidence" value="ECO:0007669"/>
    <property type="project" value="UniProtKB-KW"/>
</dbReference>